<keyword evidence="1 2" id="KW-0597">Phosphoprotein</keyword>
<accession>A0A4Y6PSQ3</accession>
<dbReference type="Pfam" id="PF00072">
    <property type="entry name" value="Response_reg"/>
    <property type="match status" value="1"/>
</dbReference>
<dbReference type="Gene3D" id="3.40.50.2300">
    <property type="match status" value="1"/>
</dbReference>
<sequence>MAEQSPQRTKLLVVDDDPLVRDAVTIMLSVGPKKFDITAVGDSQTALQAVRQHPFGVALIDVVMPEMTGAELAGRLRQEQSDLPVVYVSGYASNAVRDHGVQSDDIFVQKPYTPDQLIAAIKLALNGEARS</sequence>
<dbReference type="EMBL" id="CP041186">
    <property type="protein sequence ID" value="QDG51037.1"/>
    <property type="molecule type" value="Genomic_DNA"/>
</dbReference>
<evidence type="ECO:0000313" key="4">
    <source>
        <dbReference type="EMBL" id="QDG51037.1"/>
    </source>
</evidence>
<reference evidence="4 5" key="1">
    <citation type="submission" date="2019-06" db="EMBL/GenBank/DDBJ databases">
        <title>Persicimonas caeni gen. nov., sp. nov., a predatory bacterium isolated from solar saltern.</title>
        <authorList>
            <person name="Wang S."/>
        </authorList>
    </citation>
    <scope>NUCLEOTIDE SEQUENCE [LARGE SCALE GENOMIC DNA]</scope>
    <source>
        <strain evidence="4 5">YN101</strain>
    </source>
</reference>
<dbReference type="RefSeq" id="WP_141197526.1">
    <property type="nucleotide sequence ID" value="NZ_CP041186.1"/>
</dbReference>
<dbReference type="PANTHER" id="PTHR44591">
    <property type="entry name" value="STRESS RESPONSE REGULATOR PROTEIN 1"/>
    <property type="match status" value="1"/>
</dbReference>
<dbReference type="OrthoDB" id="5481592at2"/>
<dbReference type="AlphaFoldDB" id="A0A4Y6PSQ3"/>
<evidence type="ECO:0000256" key="2">
    <source>
        <dbReference type="PROSITE-ProRule" id="PRU00169"/>
    </source>
</evidence>
<evidence type="ECO:0000313" key="5">
    <source>
        <dbReference type="Proteomes" id="UP000315995"/>
    </source>
</evidence>
<dbReference type="GO" id="GO:0000160">
    <property type="term" value="P:phosphorelay signal transduction system"/>
    <property type="evidence" value="ECO:0007669"/>
    <property type="project" value="InterPro"/>
</dbReference>
<evidence type="ECO:0000259" key="3">
    <source>
        <dbReference type="PROSITE" id="PS50110"/>
    </source>
</evidence>
<dbReference type="InterPro" id="IPR001789">
    <property type="entry name" value="Sig_transdc_resp-reg_receiver"/>
</dbReference>
<dbReference type="SMART" id="SM00448">
    <property type="entry name" value="REC"/>
    <property type="match status" value="1"/>
</dbReference>
<dbReference type="SUPFAM" id="SSF52172">
    <property type="entry name" value="CheY-like"/>
    <property type="match status" value="1"/>
</dbReference>
<feature type="modified residue" description="4-aspartylphosphate" evidence="2">
    <location>
        <position position="61"/>
    </location>
</feature>
<dbReference type="PANTHER" id="PTHR44591:SF18">
    <property type="entry name" value="REGULATORY PROTEIN"/>
    <property type="match status" value="1"/>
</dbReference>
<evidence type="ECO:0000256" key="1">
    <source>
        <dbReference type="ARBA" id="ARBA00022553"/>
    </source>
</evidence>
<dbReference type="InterPro" id="IPR011006">
    <property type="entry name" value="CheY-like_superfamily"/>
</dbReference>
<proteinExistence type="predicted"/>
<gene>
    <name evidence="4" type="ORF">FIV42_09920</name>
</gene>
<organism evidence="4 5">
    <name type="scientific">Persicimonas caeni</name>
    <dbReference type="NCBI Taxonomy" id="2292766"/>
    <lineage>
        <taxon>Bacteria</taxon>
        <taxon>Deltaproteobacteria</taxon>
        <taxon>Bradymonadales</taxon>
        <taxon>Bradymonadaceae</taxon>
        <taxon>Persicimonas</taxon>
    </lineage>
</organism>
<dbReference type="InterPro" id="IPR050595">
    <property type="entry name" value="Bact_response_regulator"/>
</dbReference>
<dbReference type="CDD" id="cd00156">
    <property type="entry name" value="REC"/>
    <property type="match status" value="1"/>
</dbReference>
<name>A0A4Y6PSQ3_PERCE</name>
<keyword evidence="5" id="KW-1185">Reference proteome</keyword>
<protein>
    <submittedName>
        <fullName evidence="4">Response regulator</fullName>
    </submittedName>
</protein>
<accession>A0A5B8Y4Y6</accession>
<dbReference type="PROSITE" id="PS50110">
    <property type="entry name" value="RESPONSE_REGULATORY"/>
    <property type="match status" value="1"/>
</dbReference>
<feature type="domain" description="Response regulatory" evidence="3">
    <location>
        <begin position="10"/>
        <end position="125"/>
    </location>
</feature>
<dbReference type="Proteomes" id="UP000315995">
    <property type="component" value="Chromosome"/>
</dbReference>